<evidence type="ECO:0000313" key="4">
    <source>
        <dbReference type="EMBL" id="KAB8190923.1"/>
    </source>
</evidence>
<comment type="caution">
    <text evidence="4">The sequence shown here is derived from an EMBL/GenBank/DDBJ whole genome shotgun (WGS) entry which is preliminary data.</text>
</comment>
<dbReference type="Proteomes" id="UP000312512">
    <property type="component" value="Unassembled WGS sequence"/>
</dbReference>
<dbReference type="GO" id="GO:0005829">
    <property type="term" value="C:cytosol"/>
    <property type="evidence" value="ECO:0007669"/>
    <property type="project" value="TreeGrafter"/>
</dbReference>
<sequence length="258" mass="27171">MGVTPVGGRSAGAGSVDPTAAGVTSVAGTPWGAAAWPGGVRVWKVFLDRPERPQWWRRLSRAERERALALAGPLDRRRYVAAHAALRTVLGRACAVPADRLRLTVDDAGRPSLDQGEGRPAPDFNLSHSDAWALVALAPPGVRVGVDVERVRSDLDHLALAHRLYQPEENERLLAAGDGLAGYFRLWTAKEAFVKATGNGLAGLSDVLVHEGEAGACEGSATSVRSRSLNGPVRWLDVAPGYAAAVVTIASTPAPRTG</sequence>
<dbReference type="OrthoDB" id="190168at2"/>
<protein>
    <submittedName>
        <fullName evidence="4">4'-phosphopantetheinyl transferase superfamily protein</fullName>
    </submittedName>
</protein>
<dbReference type="Pfam" id="PF01648">
    <property type="entry name" value="ACPS"/>
    <property type="match status" value="1"/>
</dbReference>
<name>A0A5C4VZI6_9ACTN</name>
<dbReference type="SUPFAM" id="SSF56214">
    <property type="entry name" value="4'-phosphopantetheinyl transferase"/>
    <property type="match status" value="2"/>
</dbReference>
<dbReference type="Gene3D" id="3.90.470.20">
    <property type="entry name" value="4'-phosphopantetheinyl transferase domain"/>
    <property type="match status" value="2"/>
</dbReference>
<keyword evidence="2 4" id="KW-0808">Transferase</keyword>
<dbReference type="PANTHER" id="PTHR12215">
    <property type="entry name" value="PHOSPHOPANTETHEINE TRANSFERASE"/>
    <property type="match status" value="1"/>
</dbReference>
<keyword evidence="5" id="KW-1185">Reference proteome</keyword>
<evidence type="ECO:0000259" key="3">
    <source>
        <dbReference type="Pfam" id="PF01648"/>
    </source>
</evidence>
<organism evidence="4 5">
    <name type="scientific">Nonomuraea phyllanthi</name>
    <dbReference type="NCBI Taxonomy" id="2219224"/>
    <lineage>
        <taxon>Bacteria</taxon>
        <taxon>Bacillati</taxon>
        <taxon>Actinomycetota</taxon>
        <taxon>Actinomycetes</taxon>
        <taxon>Streptosporangiales</taxon>
        <taxon>Streptosporangiaceae</taxon>
        <taxon>Nonomuraea</taxon>
    </lineage>
</organism>
<evidence type="ECO:0000313" key="5">
    <source>
        <dbReference type="Proteomes" id="UP000312512"/>
    </source>
</evidence>
<accession>A0A5C4VZI6</accession>
<dbReference type="EMBL" id="VDLX02000014">
    <property type="protein sequence ID" value="KAB8190923.1"/>
    <property type="molecule type" value="Genomic_DNA"/>
</dbReference>
<dbReference type="PANTHER" id="PTHR12215:SF10">
    <property type="entry name" value="L-AMINOADIPATE-SEMIALDEHYDE DEHYDROGENASE-PHOSPHOPANTETHEINYL TRANSFERASE"/>
    <property type="match status" value="1"/>
</dbReference>
<dbReference type="InterPro" id="IPR008278">
    <property type="entry name" value="4-PPantetheinyl_Trfase_dom"/>
</dbReference>
<evidence type="ECO:0000256" key="2">
    <source>
        <dbReference type="ARBA" id="ARBA00022679"/>
    </source>
</evidence>
<dbReference type="InterPro" id="IPR050559">
    <property type="entry name" value="P-Pant_transferase_sf"/>
</dbReference>
<proteinExistence type="inferred from homology"/>
<dbReference type="AlphaFoldDB" id="A0A5C4VZI6"/>
<dbReference type="GO" id="GO:0019878">
    <property type="term" value="P:lysine biosynthetic process via aminoadipic acid"/>
    <property type="evidence" value="ECO:0007669"/>
    <property type="project" value="TreeGrafter"/>
</dbReference>
<reference evidence="4 5" key="1">
    <citation type="submission" date="2019-10" db="EMBL/GenBank/DDBJ databases">
        <title>Nonomuraea sp. nov., isolated from Phyllanthus amarus.</title>
        <authorList>
            <person name="Klykleung N."/>
            <person name="Tanasupawat S."/>
        </authorList>
    </citation>
    <scope>NUCLEOTIDE SEQUENCE [LARGE SCALE GENOMIC DNA]</scope>
    <source>
        <strain evidence="4 5">PA1-10</strain>
    </source>
</reference>
<evidence type="ECO:0000256" key="1">
    <source>
        <dbReference type="ARBA" id="ARBA00010990"/>
    </source>
</evidence>
<feature type="domain" description="4'-phosphopantetheinyl transferase" evidence="3">
    <location>
        <begin position="143"/>
        <end position="216"/>
    </location>
</feature>
<dbReference type="GO" id="GO:0000287">
    <property type="term" value="F:magnesium ion binding"/>
    <property type="evidence" value="ECO:0007669"/>
    <property type="project" value="InterPro"/>
</dbReference>
<gene>
    <name evidence="4" type="ORF">FH608_033300</name>
</gene>
<dbReference type="GO" id="GO:0008897">
    <property type="term" value="F:holo-[acyl-carrier-protein] synthase activity"/>
    <property type="evidence" value="ECO:0007669"/>
    <property type="project" value="InterPro"/>
</dbReference>
<dbReference type="InterPro" id="IPR037143">
    <property type="entry name" value="4-PPantetheinyl_Trfase_dom_sf"/>
</dbReference>
<comment type="similarity">
    <text evidence="1">Belongs to the P-Pant transferase superfamily. Gsp/Sfp/HetI/AcpT family.</text>
</comment>